<keyword evidence="3" id="KW-1185">Reference proteome</keyword>
<feature type="compositionally biased region" description="Basic and acidic residues" evidence="1">
    <location>
        <begin position="112"/>
        <end position="139"/>
    </location>
</feature>
<evidence type="ECO:0000313" key="2">
    <source>
        <dbReference type="EMBL" id="PON88161.1"/>
    </source>
</evidence>
<comment type="caution">
    <text evidence="2">The sequence shown here is derived from an EMBL/GenBank/DDBJ whole genome shotgun (WGS) entry which is preliminary data.</text>
</comment>
<reference evidence="3" key="1">
    <citation type="submission" date="2016-06" db="EMBL/GenBank/DDBJ databases">
        <title>Parallel loss of symbiosis genes in relatives of nitrogen-fixing non-legume Parasponia.</title>
        <authorList>
            <person name="Van Velzen R."/>
            <person name="Holmer R."/>
            <person name="Bu F."/>
            <person name="Rutten L."/>
            <person name="Van Zeijl A."/>
            <person name="Liu W."/>
            <person name="Santuari L."/>
            <person name="Cao Q."/>
            <person name="Sharma T."/>
            <person name="Shen D."/>
            <person name="Roswanjaya Y."/>
            <person name="Wardhani T."/>
            <person name="Kalhor M.S."/>
            <person name="Jansen J."/>
            <person name="Van den Hoogen J."/>
            <person name="Gungor B."/>
            <person name="Hartog M."/>
            <person name="Hontelez J."/>
            <person name="Verver J."/>
            <person name="Yang W.-C."/>
            <person name="Schijlen E."/>
            <person name="Repin R."/>
            <person name="Schilthuizen M."/>
            <person name="Schranz E."/>
            <person name="Heidstra R."/>
            <person name="Miyata K."/>
            <person name="Fedorova E."/>
            <person name="Kohlen W."/>
            <person name="Bisseling T."/>
            <person name="Smit S."/>
            <person name="Geurts R."/>
        </authorList>
    </citation>
    <scope>NUCLEOTIDE SEQUENCE [LARGE SCALE GENOMIC DNA]</scope>
    <source>
        <strain evidence="3">cv. RG33-2</strain>
    </source>
</reference>
<evidence type="ECO:0000256" key="1">
    <source>
        <dbReference type="SAM" id="MobiDB-lite"/>
    </source>
</evidence>
<protein>
    <submittedName>
        <fullName evidence="2">Uncharacterized protein</fullName>
    </submittedName>
</protein>
<accession>A0A2P5ERK1</accession>
<dbReference type="AlphaFoldDB" id="A0A2P5ERK1"/>
<name>A0A2P5ERK1_TREOI</name>
<dbReference type="OrthoDB" id="10447458at2759"/>
<proteinExistence type="predicted"/>
<dbReference type="EMBL" id="JXTC01000108">
    <property type="protein sequence ID" value="PON88161.1"/>
    <property type="molecule type" value="Genomic_DNA"/>
</dbReference>
<gene>
    <name evidence="2" type="ORF">TorRG33x02_159900</name>
</gene>
<organism evidence="2 3">
    <name type="scientific">Trema orientale</name>
    <name type="common">Charcoal tree</name>
    <name type="synonym">Celtis orientalis</name>
    <dbReference type="NCBI Taxonomy" id="63057"/>
    <lineage>
        <taxon>Eukaryota</taxon>
        <taxon>Viridiplantae</taxon>
        <taxon>Streptophyta</taxon>
        <taxon>Embryophyta</taxon>
        <taxon>Tracheophyta</taxon>
        <taxon>Spermatophyta</taxon>
        <taxon>Magnoliopsida</taxon>
        <taxon>eudicotyledons</taxon>
        <taxon>Gunneridae</taxon>
        <taxon>Pentapetalae</taxon>
        <taxon>rosids</taxon>
        <taxon>fabids</taxon>
        <taxon>Rosales</taxon>
        <taxon>Cannabaceae</taxon>
        <taxon>Trema</taxon>
    </lineage>
</organism>
<sequence>MEELVRRKYREAEVFLVMPEKVMGLEWREDSDVMKHHPGSEPLKRCIIEELAKDADIQGMKVVTSQAQIQHSYIDLGPEVEIEYEAPVNDSAENKAPMNEPVENEAPLNEPAKNEDNQNQRTENVTREEEFKFVHEEYA</sequence>
<dbReference type="Proteomes" id="UP000237000">
    <property type="component" value="Unassembled WGS sequence"/>
</dbReference>
<evidence type="ECO:0000313" key="3">
    <source>
        <dbReference type="Proteomes" id="UP000237000"/>
    </source>
</evidence>
<feature type="region of interest" description="Disordered" evidence="1">
    <location>
        <begin position="86"/>
        <end position="139"/>
    </location>
</feature>
<dbReference type="InParanoid" id="A0A2P5ERK1"/>